<evidence type="ECO:0000313" key="2">
    <source>
        <dbReference type="Proteomes" id="UP000306918"/>
    </source>
</evidence>
<comment type="caution">
    <text evidence="1">The sequence shown here is derived from an EMBL/GenBank/DDBJ whole genome shotgun (WGS) entry which is preliminary data.</text>
</comment>
<protein>
    <submittedName>
        <fullName evidence="1">Uncharacterized protein</fullName>
    </submittedName>
</protein>
<keyword evidence="2" id="KW-1185">Reference proteome</keyword>
<accession>A0A4S8HVT1</accession>
<name>A0A4S8HVT1_9BACT</name>
<dbReference type="PROSITE" id="PS51257">
    <property type="entry name" value="PROKAR_LIPOPROTEIN"/>
    <property type="match status" value="1"/>
</dbReference>
<dbReference type="EMBL" id="STFF01000003">
    <property type="protein sequence ID" value="THU39747.1"/>
    <property type="molecule type" value="Genomic_DNA"/>
</dbReference>
<gene>
    <name evidence="1" type="ORF">FAM09_14735</name>
</gene>
<dbReference type="OrthoDB" id="1496290at2"/>
<dbReference type="AlphaFoldDB" id="A0A4S8HVT1"/>
<reference evidence="1 2" key="1">
    <citation type="submission" date="2019-04" db="EMBL/GenBank/DDBJ databases">
        <title>Niastella caeni sp. nov., isolated from activated sludge.</title>
        <authorList>
            <person name="Sheng M."/>
        </authorList>
    </citation>
    <scope>NUCLEOTIDE SEQUENCE [LARGE SCALE GENOMIC DNA]</scope>
    <source>
        <strain evidence="1 2">HX-2-15</strain>
    </source>
</reference>
<dbReference type="Proteomes" id="UP000306918">
    <property type="component" value="Unassembled WGS sequence"/>
</dbReference>
<sequence>MSLKTLILVSIVFCSCHCLSQSVGKKVNTSSRNIFYVSFFVDGKEKKIDNRFSFTIVHHDDTIKAKIKGHSILVPEIKDLLDYSIIFKYREYSLSFNRISKKMLFPAQNHTWEFGIDNRPFDESMDLMTSQEYENDKTTRQLQYLRIQPMEFGDGLRFINKIIYNKSK</sequence>
<proteinExistence type="predicted"/>
<organism evidence="1 2">
    <name type="scientific">Niastella caeni</name>
    <dbReference type="NCBI Taxonomy" id="2569763"/>
    <lineage>
        <taxon>Bacteria</taxon>
        <taxon>Pseudomonadati</taxon>
        <taxon>Bacteroidota</taxon>
        <taxon>Chitinophagia</taxon>
        <taxon>Chitinophagales</taxon>
        <taxon>Chitinophagaceae</taxon>
        <taxon>Niastella</taxon>
    </lineage>
</organism>
<dbReference type="RefSeq" id="WP_136577879.1">
    <property type="nucleotide sequence ID" value="NZ_STFF01000003.1"/>
</dbReference>
<evidence type="ECO:0000313" key="1">
    <source>
        <dbReference type="EMBL" id="THU39747.1"/>
    </source>
</evidence>